<dbReference type="Gene3D" id="1.20.950.20">
    <property type="entry name" value="Transmembrane di-heme cytochromes, Chain C"/>
    <property type="match status" value="1"/>
</dbReference>
<feature type="transmembrane region" description="Helical" evidence="6">
    <location>
        <begin position="16"/>
        <end position="33"/>
    </location>
</feature>
<feature type="non-terminal residue" evidence="8">
    <location>
        <position position="110"/>
    </location>
</feature>
<feature type="transmembrane region" description="Helical" evidence="6">
    <location>
        <begin position="89"/>
        <end position="109"/>
    </location>
</feature>
<organism evidence="8">
    <name type="scientific">marine metagenome</name>
    <dbReference type="NCBI Taxonomy" id="408172"/>
    <lineage>
        <taxon>unclassified sequences</taxon>
        <taxon>metagenomes</taxon>
        <taxon>ecological metagenomes</taxon>
    </lineage>
</organism>
<sequence length="110" mass="12452">MSESTAPGTQDKLAKWLGWFLAVSFLLLFWNVYQLPRTPLDQREFLRVLHDSLGLLVMVLAALRLFWFVKGPRPKAPPGLPENSFALNRAILVTLMATFTVTGLVGWFYA</sequence>
<dbReference type="InterPro" id="IPR016174">
    <property type="entry name" value="Di-haem_cyt_TM"/>
</dbReference>
<evidence type="ECO:0000256" key="1">
    <source>
        <dbReference type="ARBA" id="ARBA00004651"/>
    </source>
</evidence>
<dbReference type="GO" id="GO:0022904">
    <property type="term" value="P:respiratory electron transport chain"/>
    <property type="evidence" value="ECO:0007669"/>
    <property type="project" value="InterPro"/>
</dbReference>
<dbReference type="GO" id="GO:0009055">
    <property type="term" value="F:electron transfer activity"/>
    <property type="evidence" value="ECO:0007669"/>
    <property type="project" value="InterPro"/>
</dbReference>
<accession>A0A382Y015</accession>
<keyword evidence="5 6" id="KW-0472">Membrane</keyword>
<gene>
    <name evidence="8" type="ORF">METZ01_LOCUS429427</name>
</gene>
<keyword evidence="3 6" id="KW-0812">Transmembrane</keyword>
<reference evidence="8" key="1">
    <citation type="submission" date="2018-05" db="EMBL/GenBank/DDBJ databases">
        <authorList>
            <person name="Lanie J.A."/>
            <person name="Ng W.-L."/>
            <person name="Kazmierczak K.M."/>
            <person name="Andrzejewski T.M."/>
            <person name="Davidsen T.M."/>
            <person name="Wayne K.J."/>
            <person name="Tettelin H."/>
            <person name="Glass J.I."/>
            <person name="Rusch D."/>
            <person name="Podicherti R."/>
            <person name="Tsui H.-C.T."/>
            <person name="Winkler M.E."/>
        </authorList>
    </citation>
    <scope>NUCLEOTIDE SEQUENCE</scope>
</reference>
<dbReference type="InterPro" id="IPR011577">
    <property type="entry name" value="Cyt_b561_bac/Ni-Hgenase"/>
</dbReference>
<evidence type="ECO:0000256" key="5">
    <source>
        <dbReference type="ARBA" id="ARBA00023136"/>
    </source>
</evidence>
<keyword evidence="2" id="KW-1003">Cell membrane</keyword>
<evidence type="ECO:0000256" key="4">
    <source>
        <dbReference type="ARBA" id="ARBA00022989"/>
    </source>
</evidence>
<dbReference type="SUPFAM" id="SSF81342">
    <property type="entry name" value="Transmembrane di-heme cytochromes"/>
    <property type="match status" value="1"/>
</dbReference>
<comment type="subcellular location">
    <subcellularLocation>
        <location evidence="1">Cell membrane</location>
        <topology evidence="1">Multi-pass membrane protein</topology>
    </subcellularLocation>
</comment>
<proteinExistence type="predicted"/>
<evidence type="ECO:0000256" key="6">
    <source>
        <dbReference type="SAM" id="Phobius"/>
    </source>
</evidence>
<name>A0A382Y015_9ZZZZ</name>
<dbReference type="EMBL" id="UINC01171812">
    <property type="protein sequence ID" value="SVD76573.1"/>
    <property type="molecule type" value="Genomic_DNA"/>
</dbReference>
<dbReference type="GO" id="GO:0005886">
    <property type="term" value="C:plasma membrane"/>
    <property type="evidence" value="ECO:0007669"/>
    <property type="project" value="UniProtKB-SubCell"/>
</dbReference>
<evidence type="ECO:0000256" key="2">
    <source>
        <dbReference type="ARBA" id="ARBA00022475"/>
    </source>
</evidence>
<evidence type="ECO:0000313" key="8">
    <source>
        <dbReference type="EMBL" id="SVD76573.1"/>
    </source>
</evidence>
<feature type="transmembrane region" description="Helical" evidence="6">
    <location>
        <begin position="45"/>
        <end position="69"/>
    </location>
</feature>
<dbReference type="AlphaFoldDB" id="A0A382Y015"/>
<protein>
    <recommendedName>
        <fullName evidence="7">Cytochrome b561 bacterial/Ni-hydrogenase domain-containing protein</fullName>
    </recommendedName>
</protein>
<evidence type="ECO:0000256" key="3">
    <source>
        <dbReference type="ARBA" id="ARBA00022692"/>
    </source>
</evidence>
<keyword evidence="4 6" id="KW-1133">Transmembrane helix</keyword>
<feature type="domain" description="Cytochrome b561 bacterial/Ni-hydrogenase" evidence="7">
    <location>
        <begin position="11"/>
        <end position="108"/>
    </location>
</feature>
<evidence type="ECO:0000259" key="7">
    <source>
        <dbReference type="Pfam" id="PF01292"/>
    </source>
</evidence>
<dbReference type="Pfam" id="PF01292">
    <property type="entry name" value="Ni_hydr_CYTB"/>
    <property type="match status" value="1"/>
</dbReference>